<dbReference type="InterPro" id="IPR039467">
    <property type="entry name" value="TFIIIB_B''_Myb"/>
</dbReference>
<comment type="caution">
    <text evidence="3">The sequence shown here is derived from an EMBL/GenBank/DDBJ whole genome shotgun (WGS) entry which is preliminary data.</text>
</comment>
<proteinExistence type="predicted"/>
<dbReference type="EMBL" id="CAJHIT010000006">
    <property type="protein sequence ID" value="CAD6502370.1"/>
    <property type="molecule type" value="Genomic_DNA"/>
</dbReference>
<dbReference type="GO" id="GO:0001156">
    <property type="term" value="F:TFIIIC-class transcription factor complex binding"/>
    <property type="evidence" value="ECO:0007669"/>
    <property type="project" value="TreeGrafter"/>
</dbReference>
<evidence type="ECO:0000259" key="2">
    <source>
        <dbReference type="Pfam" id="PF15963"/>
    </source>
</evidence>
<feature type="region of interest" description="Disordered" evidence="1">
    <location>
        <begin position="237"/>
        <end position="260"/>
    </location>
</feature>
<evidence type="ECO:0000313" key="3">
    <source>
        <dbReference type="EMBL" id="CAD6502370.1"/>
    </source>
</evidence>
<sequence length="660" mass="73402">MLKGRSKTFAPKKITRTVPRGSALSKEPVDNNTKESVELVATDPISSISESFQILSSETDGLVSTPASGSGASGAKVSASTNIVSNSDARGQLKRPSSEIIQEPTAKRLLLSLDHQVPVNSLQTNATFHLNTESNQDNIHHNDEPQSLVNNSSIPRPSEISSSAITANSLPNYDSSVLTSSPIGESVANSCENSTALEQSNLSKEPDPPAEQIIDPQLIHPESDELRTTSNVIENDYISSDNVRPASGQLQRSSPSPDGLFVDNSELHQTNLVNPTANNANELTGLAEVLSPCKPSKTTTRIKRKYTKRARPKSDVIIDESSLQITGKKIAKKRGRKKREATPDGSEYKTIDTSVITMQELCKDLRIGKKSRNHDEIMGRLARVKQNAIKAKFQQDFPDLVAAINEKDKGTPNPKKSESKDENDVNRKSPSPTLASSAGPRMRIVDGQIVTDEQSLQIDRHERARINNNYEEELVEENDFTRIVSSNNYLRRERSQHWDIPGNELFWKGLRMFGTDFEMIANMFPNRSRRQIKLKFNAEERANPRKVNRVLMGIKTEAIDLDEFQRLGNFELEDVADLRAEEARIEKEQSEQFEAIEKAKQAEDLRRKAEIRSGSAAMRLMGEYGDTSHRESPITKKRPKKNIHSAYGGGEEAIVLETVE</sequence>
<gene>
    <name evidence="3" type="ORF">BGTH12_LOCUS3728</name>
</gene>
<dbReference type="InterPro" id="IPR001005">
    <property type="entry name" value="SANT/Myb"/>
</dbReference>
<feature type="region of interest" description="Disordered" evidence="1">
    <location>
        <begin position="404"/>
        <end position="441"/>
    </location>
</feature>
<feature type="compositionally biased region" description="Polar residues" evidence="1">
    <location>
        <begin position="188"/>
        <end position="203"/>
    </location>
</feature>
<evidence type="ECO:0000256" key="1">
    <source>
        <dbReference type="SAM" id="MobiDB-lite"/>
    </source>
</evidence>
<dbReference type="GO" id="GO:0000126">
    <property type="term" value="C:transcription factor TFIIIB complex"/>
    <property type="evidence" value="ECO:0007669"/>
    <property type="project" value="TreeGrafter"/>
</dbReference>
<dbReference type="PANTHER" id="PTHR22929:SF0">
    <property type="entry name" value="TRANSCRIPTION FACTOR TFIIIB COMPONENT B'' HOMOLOG"/>
    <property type="match status" value="1"/>
</dbReference>
<name>A0A9W4GFZ6_BLUGR</name>
<protein>
    <submittedName>
        <fullName evidence="3">BgTH12-04962</fullName>
    </submittedName>
</protein>
<feature type="region of interest" description="Disordered" evidence="1">
    <location>
        <begin position="188"/>
        <end position="224"/>
    </location>
</feature>
<evidence type="ECO:0000313" key="4">
    <source>
        <dbReference type="Proteomes" id="UP000683417"/>
    </source>
</evidence>
<feature type="domain" description="Transcription factor TFIIIB component B'' Myb" evidence="2">
    <location>
        <begin position="489"/>
        <end position="568"/>
    </location>
</feature>
<feature type="region of interest" description="Disordered" evidence="1">
    <location>
        <begin position="622"/>
        <end position="649"/>
    </location>
</feature>
<dbReference type="Proteomes" id="UP000683417">
    <property type="component" value="Unassembled WGS sequence"/>
</dbReference>
<dbReference type="GO" id="GO:0070898">
    <property type="term" value="P:RNA polymerase III preinitiation complex assembly"/>
    <property type="evidence" value="ECO:0007669"/>
    <property type="project" value="TreeGrafter"/>
</dbReference>
<dbReference type="Pfam" id="PF15963">
    <property type="entry name" value="Myb_DNA-bind_7"/>
    <property type="match status" value="1"/>
</dbReference>
<dbReference type="AlphaFoldDB" id="A0A9W4GFZ6"/>
<dbReference type="CDD" id="cd00167">
    <property type="entry name" value="SANT"/>
    <property type="match status" value="1"/>
</dbReference>
<feature type="compositionally biased region" description="Polar residues" evidence="1">
    <location>
        <begin position="237"/>
        <end position="256"/>
    </location>
</feature>
<reference evidence="3" key="1">
    <citation type="submission" date="2020-10" db="EMBL/GenBank/DDBJ databases">
        <authorList>
            <person name="Muller C M."/>
        </authorList>
    </citation>
    <scope>NUCLEOTIDE SEQUENCE</scope>
    <source>
        <strain evidence="3">THUN-12</strain>
    </source>
</reference>
<dbReference type="PANTHER" id="PTHR22929">
    <property type="entry name" value="RNA POLYMERASE III TRANSCRIPTION INITIATION FACTOR B"/>
    <property type="match status" value="1"/>
</dbReference>
<feature type="compositionally biased region" description="Basic and acidic residues" evidence="1">
    <location>
        <begin position="405"/>
        <end position="427"/>
    </location>
</feature>
<feature type="region of interest" description="Disordered" evidence="1">
    <location>
        <begin position="135"/>
        <end position="160"/>
    </location>
</feature>
<feature type="region of interest" description="Disordered" evidence="1">
    <location>
        <begin position="1"/>
        <end position="35"/>
    </location>
</feature>
<accession>A0A9W4GFZ6</accession>
<organism evidence="3 4">
    <name type="scientific">Blumeria graminis f. sp. triticale</name>
    <dbReference type="NCBI Taxonomy" id="1689686"/>
    <lineage>
        <taxon>Eukaryota</taxon>
        <taxon>Fungi</taxon>
        <taxon>Dikarya</taxon>
        <taxon>Ascomycota</taxon>
        <taxon>Pezizomycotina</taxon>
        <taxon>Leotiomycetes</taxon>
        <taxon>Erysiphales</taxon>
        <taxon>Erysiphaceae</taxon>
        <taxon>Blumeria</taxon>
    </lineage>
</organism>